<evidence type="ECO:0000256" key="1">
    <source>
        <dbReference type="ARBA" id="ARBA00001974"/>
    </source>
</evidence>
<feature type="domain" description="NAD(P)H:rubredoxin oxidoreductase C-terminal" evidence="5">
    <location>
        <begin position="298"/>
        <end position="347"/>
    </location>
</feature>
<dbReference type="Gene3D" id="3.30.390.30">
    <property type="match status" value="1"/>
</dbReference>
<dbReference type="RefSeq" id="WP_015850162.1">
    <property type="nucleotide sequence ID" value="NZ_LGFD01000003.1"/>
</dbReference>
<protein>
    <submittedName>
        <fullName evidence="6">NAD(P)H:rubredoxin oxidoreductase</fullName>
    </submittedName>
</protein>
<sequence length="363" mass="40089">MRIVIVGNGPGGVELANQLSGEHKVTIVERENVLHYSKPMLSHYIAGFVEKEKLFPYSFSWYEKKGIDLNLGVKAEVIDRARKRLITSDGEIPYDVLVIATGARPRGPTFEGKEFVQTLRTLQDAERIKEQIEKYKDALILGGGFIGLELVANLAKAGYRVRLVHRGSNLLGLDEELTKAIMEKLEGYGVEFYLDANTLKADENGIFTDKGYVEGKVKICAFGVIPNKEIAVKGGIHAGRGILIDDHFRTSAKDVYAIGDCAEYNGIIGGTAKAAMEHARVLANILRGKEDSYDFEFRSTVFKFGDIPVALIGKTKGEGKWFDEKTKIFLEGEKVIGAVVIEDVRKAMMLEKKAKAGVSIDEL</sequence>
<accession>A0A101ENA7</accession>
<dbReference type="Pfam" id="PF07992">
    <property type="entry name" value="Pyr_redox_2"/>
    <property type="match status" value="1"/>
</dbReference>
<dbReference type="OMA" id="TSHTKPY"/>
<proteinExistence type="predicted"/>
<comment type="caution">
    <text evidence="6">The sequence shown here is derived from an EMBL/GenBank/DDBJ whole genome shotgun (WGS) entry which is preliminary data.</text>
</comment>
<evidence type="ECO:0000313" key="6">
    <source>
        <dbReference type="EMBL" id="KUK18524.1"/>
    </source>
</evidence>
<dbReference type="Pfam" id="PF22353">
    <property type="entry name" value="PF1197-like_C"/>
    <property type="match status" value="1"/>
</dbReference>
<dbReference type="Gene3D" id="3.50.50.60">
    <property type="entry name" value="FAD/NAD(P)-binding domain"/>
    <property type="match status" value="2"/>
</dbReference>
<evidence type="ECO:0000259" key="5">
    <source>
        <dbReference type="Pfam" id="PF22353"/>
    </source>
</evidence>
<keyword evidence="2" id="KW-0285">Flavoprotein</keyword>
<dbReference type="InterPro" id="IPR050260">
    <property type="entry name" value="FAD-bd_OxRdtase"/>
</dbReference>
<dbReference type="PANTHER" id="PTHR43429">
    <property type="entry name" value="PYRIDINE NUCLEOTIDE-DISULFIDE OXIDOREDUCTASE DOMAIN-CONTAINING"/>
    <property type="match status" value="1"/>
</dbReference>
<dbReference type="InterPro" id="IPR016156">
    <property type="entry name" value="FAD/NAD-linked_Rdtase_dimer_sf"/>
</dbReference>
<feature type="domain" description="FAD/NAD(P)-binding" evidence="4">
    <location>
        <begin position="1"/>
        <end position="275"/>
    </location>
</feature>
<evidence type="ECO:0000259" key="4">
    <source>
        <dbReference type="Pfam" id="PF07992"/>
    </source>
</evidence>
<dbReference type="SUPFAM" id="SSF55424">
    <property type="entry name" value="FAD/NAD-linked reductases, dimerisation (C-terminal) domain"/>
    <property type="match status" value="1"/>
</dbReference>
<dbReference type="InterPro" id="IPR036188">
    <property type="entry name" value="FAD/NAD-bd_sf"/>
</dbReference>
<dbReference type="PRINTS" id="PR00469">
    <property type="entry name" value="PNDRDTASEII"/>
</dbReference>
<evidence type="ECO:0000256" key="3">
    <source>
        <dbReference type="ARBA" id="ARBA00022827"/>
    </source>
</evidence>
<dbReference type="PANTHER" id="PTHR43429:SF3">
    <property type="entry name" value="NITRITE REDUCTASE [NAD(P)H]"/>
    <property type="match status" value="1"/>
</dbReference>
<dbReference type="Proteomes" id="UP000053911">
    <property type="component" value="Unassembled WGS sequence"/>
</dbReference>
<gene>
    <name evidence="6" type="ORF">XD54_0254</name>
</gene>
<dbReference type="EMBL" id="LGFD01000003">
    <property type="protein sequence ID" value="KUK18524.1"/>
    <property type="molecule type" value="Genomic_DNA"/>
</dbReference>
<keyword evidence="3" id="KW-0274">FAD</keyword>
<dbReference type="GO" id="GO:0016491">
    <property type="term" value="F:oxidoreductase activity"/>
    <property type="evidence" value="ECO:0007669"/>
    <property type="project" value="InterPro"/>
</dbReference>
<reference evidence="7" key="1">
    <citation type="journal article" date="2015" name="MBio">
        <title>Genome-Resolved Metagenomic Analysis Reveals Roles for Candidate Phyla and Other Microbial Community Members in Biogeochemical Transformations in Oil Reservoirs.</title>
        <authorList>
            <person name="Hu P."/>
            <person name="Tom L."/>
            <person name="Singh A."/>
            <person name="Thomas B.C."/>
            <person name="Baker B.J."/>
            <person name="Piceno Y.M."/>
            <person name="Andersen G.L."/>
            <person name="Banfield J.F."/>
        </authorList>
    </citation>
    <scope>NUCLEOTIDE SEQUENCE [LARGE SCALE GENOMIC DNA]</scope>
</reference>
<name>A0A101ENA7_9EURY</name>
<dbReference type="SUPFAM" id="SSF51905">
    <property type="entry name" value="FAD/NAD(P)-binding domain"/>
    <property type="match status" value="2"/>
</dbReference>
<dbReference type="AlphaFoldDB" id="A0A101ENA7"/>
<organism evidence="6 7">
    <name type="scientific">Thermococcus sibiricus</name>
    <dbReference type="NCBI Taxonomy" id="172049"/>
    <lineage>
        <taxon>Archaea</taxon>
        <taxon>Methanobacteriati</taxon>
        <taxon>Methanobacteriota</taxon>
        <taxon>Thermococci</taxon>
        <taxon>Thermococcales</taxon>
        <taxon>Thermococcaceae</taxon>
        <taxon>Thermococcus</taxon>
    </lineage>
</organism>
<dbReference type="InterPro" id="IPR054748">
    <property type="entry name" value="NROR-like_C"/>
</dbReference>
<dbReference type="GeneID" id="8096909"/>
<dbReference type="PRINTS" id="PR00368">
    <property type="entry name" value="FADPNR"/>
</dbReference>
<evidence type="ECO:0000256" key="2">
    <source>
        <dbReference type="ARBA" id="ARBA00022630"/>
    </source>
</evidence>
<evidence type="ECO:0000313" key="7">
    <source>
        <dbReference type="Proteomes" id="UP000053911"/>
    </source>
</evidence>
<dbReference type="PATRIC" id="fig|172049.5.peg.720"/>
<dbReference type="InterPro" id="IPR023753">
    <property type="entry name" value="FAD/NAD-binding_dom"/>
</dbReference>
<comment type="cofactor">
    <cofactor evidence="1">
        <name>FAD</name>
        <dbReference type="ChEBI" id="CHEBI:57692"/>
    </cofactor>
</comment>